<evidence type="ECO:0000313" key="1">
    <source>
        <dbReference type="EMBL" id="KAJ3659822.1"/>
    </source>
</evidence>
<protein>
    <submittedName>
        <fullName evidence="1">Uncharacterized protein</fullName>
    </submittedName>
</protein>
<organism evidence="1 2">
    <name type="scientific">Zophobas morio</name>
    <dbReference type="NCBI Taxonomy" id="2755281"/>
    <lineage>
        <taxon>Eukaryota</taxon>
        <taxon>Metazoa</taxon>
        <taxon>Ecdysozoa</taxon>
        <taxon>Arthropoda</taxon>
        <taxon>Hexapoda</taxon>
        <taxon>Insecta</taxon>
        <taxon>Pterygota</taxon>
        <taxon>Neoptera</taxon>
        <taxon>Endopterygota</taxon>
        <taxon>Coleoptera</taxon>
        <taxon>Polyphaga</taxon>
        <taxon>Cucujiformia</taxon>
        <taxon>Tenebrionidae</taxon>
        <taxon>Zophobas</taxon>
    </lineage>
</organism>
<reference evidence="1" key="1">
    <citation type="journal article" date="2023" name="G3 (Bethesda)">
        <title>Whole genome assemblies of Zophobas morio and Tenebrio molitor.</title>
        <authorList>
            <person name="Kaur S."/>
            <person name="Stinson S.A."/>
            <person name="diCenzo G.C."/>
        </authorList>
    </citation>
    <scope>NUCLEOTIDE SEQUENCE</scope>
    <source>
        <strain evidence="1">QUZm001</strain>
    </source>
</reference>
<dbReference type="AlphaFoldDB" id="A0AA38IM05"/>
<comment type="caution">
    <text evidence="1">The sequence shown here is derived from an EMBL/GenBank/DDBJ whole genome shotgun (WGS) entry which is preliminary data.</text>
</comment>
<evidence type="ECO:0000313" key="2">
    <source>
        <dbReference type="Proteomes" id="UP001168821"/>
    </source>
</evidence>
<sequence>MLTHHALGEEIHYNEEVDFLQESIKRFGPPRPLNYENCSFPGPEISADDLAQENGFIYDVSGNYTLKLWTVTDNFNYNNHYEVGEAKIINNEKIITVKGHFTEKIPLKQGGFFLRTIGFINDERSYRLFLLDVTKITVELKKKFRRRIIGAYGRRKPHSLLRSPYITPV</sequence>
<keyword evidence="2" id="KW-1185">Reference proteome</keyword>
<name>A0AA38IM05_9CUCU</name>
<dbReference type="Proteomes" id="UP001168821">
    <property type="component" value="Unassembled WGS sequence"/>
</dbReference>
<gene>
    <name evidence="1" type="ORF">Zmor_011490</name>
</gene>
<proteinExistence type="predicted"/>
<accession>A0AA38IM05</accession>
<dbReference type="EMBL" id="JALNTZ010000003">
    <property type="protein sequence ID" value="KAJ3659822.1"/>
    <property type="molecule type" value="Genomic_DNA"/>
</dbReference>